<keyword evidence="2" id="KW-1185">Reference proteome</keyword>
<dbReference type="InterPro" id="IPR025515">
    <property type="entry name" value="DUF4403"/>
</dbReference>
<dbReference type="AlphaFoldDB" id="A0A7C9BEI7"/>
<dbReference type="Pfam" id="PF14356">
    <property type="entry name" value="DUF4403"/>
    <property type="match status" value="1"/>
</dbReference>
<gene>
    <name evidence="1" type="ORF">GBK04_01195</name>
</gene>
<dbReference type="EMBL" id="WHLY01000002">
    <property type="protein sequence ID" value="MPR31994.1"/>
    <property type="molecule type" value="Genomic_DNA"/>
</dbReference>
<protein>
    <submittedName>
        <fullName evidence="1">DUF4403 family protein</fullName>
    </submittedName>
</protein>
<comment type="caution">
    <text evidence="1">The sequence shown here is derived from an EMBL/GenBank/DDBJ whole genome shotgun (WGS) entry which is preliminary data.</text>
</comment>
<accession>A0A7C9BEI7</accession>
<evidence type="ECO:0000313" key="2">
    <source>
        <dbReference type="Proteomes" id="UP000479293"/>
    </source>
</evidence>
<reference evidence="1 2" key="1">
    <citation type="submission" date="2019-10" db="EMBL/GenBank/DDBJ databases">
        <title>Draft Genome Sequence of Cytophagaceae sp. SJW1-29.</title>
        <authorList>
            <person name="Choi A."/>
        </authorList>
    </citation>
    <scope>NUCLEOTIDE SEQUENCE [LARGE SCALE GENOMIC DNA]</scope>
    <source>
        <strain evidence="1 2">SJW1-29</strain>
    </source>
</reference>
<organism evidence="1 2">
    <name type="scientific">Salmonirosea aquatica</name>
    <dbReference type="NCBI Taxonomy" id="2654236"/>
    <lineage>
        <taxon>Bacteria</taxon>
        <taxon>Pseudomonadati</taxon>
        <taxon>Bacteroidota</taxon>
        <taxon>Cytophagia</taxon>
        <taxon>Cytophagales</taxon>
        <taxon>Spirosomataceae</taxon>
        <taxon>Salmonirosea</taxon>
    </lineage>
</organism>
<proteinExistence type="predicted"/>
<dbReference type="Proteomes" id="UP000479293">
    <property type="component" value="Unassembled WGS sequence"/>
</dbReference>
<name>A0A7C9BEI7_9BACT</name>
<sequence>MLVWQCSSGGSSQPAAPKEKYLYSNMQIQNEKHLSVVNIPVETPLAELEKQLNAQLNGLLYEDNSFEDDNSDNLKAKVWKISPIKVQAIDSTFLFEVPLKVWVSVGYKVSPLGLTLSGHKETEFAVRIRFISKMHISPSWKVISETSVDSYDWITEPVIKVAGFTLPVKSMVSRTLNRNFEKITKAIDEQVGSTIDLKTHVQKAWDLARRPVELSKAYNTWLMVVPTGVVMTPLVVRNNVIRSTIGLRGYTQTVTSMIPPEPVTNAGLPNLEIVNKIPGAYRVGLISMVSYKEATRLAKAEFVGKTFSYSNGKYTVEVTDLDLFGQNEFLIIKAVLRGSMNGTIYLRGMPHYDAATKNLTLKNLDYDLDTRNVIIKTAGWLLQGKFSAMMERNFVFPIGKQITEAQRSIQKMLTQNNLAKGIMLTGTLEEIVPDRVYLTPENIYSVVFARGQVSLRLEGLL</sequence>
<evidence type="ECO:0000313" key="1">
    <source>
        <dbReference type="EMBL" id="MPR31994.1"/>
    </source>
</evidence>